<keyword evidence="5" id="KW-0677">Repeat</keyword>
<keyword evidence="2" id="KW-1134">Transmembrane beta strand</keyword>
<protein>
    <recommendedName>
        <fullName evidence="8">Outer membrane protein assembly factor BamA</fullName>
    </recommendedName>
</protein>
<evidence type="ECO:0000256" key="6">
    <source>
        <dbReference type="ARBA" id="ARBA00023136"/>
    </source>
</evidence>
<dbReference type="Gene3D" id="2.40.160.50">
    <property type="entry name" value="membrane protein fhac: a member of the omp85/tpsb transporter family"/>
    <property type="match status" value="1"/>
</dbReference>
<sequence>MMKKIWLICITAFIVITSFNIHTIYAAVIDEVRFEGNKRIPNTRITPYLIKSGKEFDIKEFNESIKKLYSTGLFLNIDGDLSVDGDKFVLTYKLEEMPIVGSIIFKGNKEVKTSKLREDFPFKTGSVLSLASLEKALSKIKTVYEEENRFGTQVNFRIEPRTVNSVDVYFDIEEKDKAKIYNIYIYGNDNITRDAIIAAIPTKERGFWSFVTSSGKISQEMMDADRELIRMLYLEKGYAKVSVGSPELVYEKDNPDRASLYFRVQENDQYFVRSIDIMGNEKLSKEELFKYIGLKKKAVFNIRQYQEDIAKLTEAYTSIGYAYANVEPVINLDDETKEVDITYKVEESFLVHIGRINIKGNTVTNDRVIRRQIDQMEGALYNSRLIREAKANAMGTGYFENVQIAEKNVTKDIVDLDVTVKEQSTGTFSLGAAYSTIDGLLGMVQLSRNNFMGWGHSLSLRAEVSQERMDFYFSYTDPWLFDWPVSAGIDLFSLEREWYEYSRRSIGGALRLGHAIIKRRLFMNYRFSVYTVDIYDIQDDASYYVREQQGNLETHSFSPSIMWNSLDNPMDPTRGNKSQLYFDFAGSFLGGDAQFFKVGAETTQYFPVALNGALGFMLHGEAGYITSIKEGVRIPIDERFRLGGINSIRGYDYGDISPIDKDGHRYGGDAYYQVNAEFIFPIKQDIKLKGVLFVDMGQAVDTKNENYFTKMPLFTAGVGLRWVTPMGPFRIEWGYKLNREAHDTSQPYKFEFSIGGTF</sequence>
<dbReference type="EMBL" id="DXAQ01000159">
    <property type="protein sequence ID" value="HIZ90391.1"/>
    <property type="molecule type" value="Genomic_DNA"/>
</dbReference>
<keyword evidence="7" id="KW-0998">Cell outer membrane</keyword>
<evidence type="ECO:0000256" key="4">
    <source>
        <dbReference type="ARBA" id="ARBA00022729"/>
    </source>
</evidence>
<name>A0A9D2GW81_9BACT</name>
<keyword evidence="4" id="KW-0732">Signal</keyword>
<dbReference type="PANTHER" id="PTHR12815">
    <property type="entry name" value="SORTING AND ASSEMBLY MACHINERY SAMM50 PROTEIN FAMILY MEMBER"/>
    <property type="match status" value="1"/>
</dbReference>
<evidence type="ECO:0000256" key="2">
    <source>
        <dbReference type="ARBA" id="ARBA00022452"/>
    </source>
</evidence>
<dbReference type="PANTHER" id="PTHR12815:SF47">
    <property type="entry name" value="TRANSLOCATION AND ASSEMBLY MODULE SUBUNIT TAMA"/>
    <property type="match status" value="1"/>
</dbReference>
<dbReference type="Pfam" id="PF01103">
    <property type="entry name" value="Omp85"/>
    <property type="match status" value="1"/>
</dbReference>
<evidence type="ECO:0000256" key="7">
    <source>
        <dbReference type="ARBA" id="ARBA00023237"/>
    </source>
</evidence>
<keyword evidence="3" id="KW-0812">Transmembrane</keyword>
<reference evidence="10" key="2">
    <citation type="submission" date="2021-04" db="EMBL/GenBank/DDBJ databases">
        <authorList>
            <person name="Gilroy R."/>
        </authorList>
    </citation>
    <scope>NUCLEOTIDE SEQUENCE</scope>
    <source>
        <strain evidence="10">ChiW4-1371</strain>
    </source>
</reference>
<accession>A0A9D2GW81</accession>
<proteinExistence type="predicted"/>
<feature type="domain" description="POTRA" evidence="9">
    <location>
        <begin position="351"/>
        <end position="423"/>
    </location>
</feature>
<dbReference type="InterPro" id="IPR010827">
    <property type="entry name" value="BamA/TamA_POTRA"/>
</dbReference>
<dbReference type="InterPro" id="IPR039910">
    <property type="entry name" value="D15-like"/>
</dbReference>
<dbReference type="InterPro" id="IPR023707">
    <property type="entry name" value="OM_assembly_BamA"/>
</dbReference>
<dbReference type="Gene3D" id="3.10.20.310">
    <property type="entry name" value="membrane protein fhac"/>
    <property type="match status" value="5"/>
</dbReference>
<dbReference type="AlphaFoldDB" id="A0A9D2GW81"/>
<comment type="subcellular location">
    <subcellularLocation>
        <location evidence="1">Membrane</location>
    </subcellularLocation>
</comment>
<dbReference type="PIRSF" id="PIRSF006076">
    <property type="entry name" value="OM_assembly_OMP85"/>
    <property type="match status" value="1"/>
</dbReference>
<keyword evidence="6" id="KW-0472">Membrane</keyword>
<comment type="caution">
    <text evidence="10">The sequence shown here is derived from an EMBL/GenBank/DDBJ whole genome shotgun (WGS) entry which is preliminary data.</text>
</comment>
<evidence type="ECO:0000313" key="11">
    <source>
        <dbReference type="Proteomes" id="UP000824176"/>
    </source>
</evidence>
<evidence type="ECO:0000256" key="5">
    <source>
        <dbReference type="ARBA" id="ARBA00022737"/>
    </source>
</evidence>
<reference evidence="10" key="1">
    <citation type="journal article" date="2021" name="PeerJ">
        <title>Extensive microbial diversity within the chicken gut microbiome revealed by metagenomics and culture.</title>
        <authorList>
            <person name="Gilroy R."/>
            <person name="Ravi A."/>
            <person name="Getino M."/>
            <person name="Pursley I."/>
            <person name="Horton D.L."/>
            <person name="Alikhan N.F."/>
            <person name="Baker D."/>
            <person name="Gharbi K."/>
            <person name="Hall N."/>
            <person name="Watson M."/>
            <person name="Adriaenssens E.M."/>
            <person name="Foster-Nyarko E."/>
            <person name="Jarju S."/>
            <person name="Secka A."/>
            <person name="Antonio M."/>
            <person name="Oren A."/>
            <person name="Chaudhuri R.R."/>
            <person name="La Ragione R."/>
            <person name="Hildebrand F."/>
            <person name="Pallen M.J."/>
        </authorList>
    </citation>
    <scope>NUCLEOTIDE SEQUENCE</scope>
    <source>
        <strain evidence="10">ChiW4-1371</strain>
    </source>
</reference>
<dbReference type="InterPro" id="IPR000184">
    <property type="entry name" value="Bac_surfAg_D15"/>
</dbReference>
<organism evidence="10 11">
    <name type="scientific">Candidatus Mucispirillum faecigallinarum</name>
    <dbReference type="NCBI Taxonomy" id="2838699"/>
    <lineage>
        <taxon>Bacteria</taxon>
        <taxon>Pseudomonadati</taxon>
        <taxon>Deferribacterota</taxon>
        <taxon>Deferribacteres</taxon>
        <taxon>Deferribacterales</taxon>
        <taxon>Mucispirillaceae</taxon>
        <taxon>Mucispirillum</taxon>
    </lineage>
</organism>
<evidence type="ECO:0000313" key="10">
    <source>
        <dbReference type="EMBL" id="HIZ90391.1"/>
    </source>
</evidence>
<dbReference type="GO" id="GO:0071709">
    <property type="term" value="P:membrane assembly"/>
    <property type="evidence" value="ECO:0007669"/>
    <property type="project" value="InterPro"/>
</dbReference>
<evidence type="ECO:0000259" key="9">
    <source>
        <dbReference type="PROSITE" id="PS51779"/>
    </source>
</evidence>
<dbReference type="Pfam" id="PF07244">
    <property type="entry name" value="POTRA"/>
    <property type="match status" value="5"/>
</dbReference>
<dbReference type="NCBIfam" id="TIGR03303">
    <property type="entry name" value="OM_YaeT"/>
    <property type="match status" value="1"/>
</dbReference>
<dbReference type="PROSITE" id="PS51779">
    <property type="entry name" value="POTRA"/>
    <property type="match status" value="3"/>
</dbReference>
<dbReference type="InterPro" id="IPR034746">
    <property type="entry name" value="POTRA"/>
</dbReference>
<evidence type="ECO:0000256" key="3">
    <source>
        <dbReference type="ARBA" id="ARBA00022692"/>
    </source>
</evidence>
<feature type="domain" description="POTRA" evidence="9">
    <location>
        <begin position="98"/>
        <end position="175"/>
    </location>
</feature>
<evidence type="ECO:0000256" key="8">
    <source>
        <dbReference type="NCBIfam" id="TIGR03303"/>
    </source>
</evidence>
<dbReference type="GO" id="GO:0009279">
    <property type="term" value="C:cell outer membrane"/>
    <property type="evidence" value="ECO:0007669"/>
    <property type="project" value="UniProtKB-UniRule"/>
</dbReference>
<evidence type="ECO:0000256" key="1">
    <source>
        <dbReference type="ARBA" id="ARBA00004370"/>
    </source>
</evidence>
<feature type="domain" description="POTRA" evidence="9">
    <location>
        <begin position="270"/>
        <end position="348"/>
    </location>
</feature>
<gene>
    <name evidence="10" type="primary">bamA</name>
    <name evidence="10" type="ORF">H9804_10630</name>
</gene>
<dbReference type="Proteomes" id="UP000824176">
    <property type="component" value="Unassembled WGS sequence"/>
</dbReference>